<dbReference type="Proteomes" id="UP000187266">
    <property type="component" value="Chromosome"/>
</dbReference>
<accession>A0A1U7DIX2</accession>
<dbReference type="AlphaFoldDB" id="A0A1U7DIX2"/>
<dbReference type="PANTHER" id="PTHR35562">
    <property type="entry name" value="DNA ENDONUCLEASE SMRA-RELATED"/>
    <property type="match status" value="1"/>
</dbReference>
<name>A0A1U7DIX2_9RHOB</name>
<evidence type="ECO:0000256" key="1">
    <source>
        <dbReference type="SAM" id="MobiDB-lite"/>
    </source>
</evidence>
<dbReference type="PANTHER" id="PTHR35562:SF2">
    <property type="entry name" value="DNA ENDONUCLEASE SMRA-RELATED"/>
    <property type="match status" value="1"/>
</dbReference>
<proteinExistence type="predicted"/>
<dbReference type="SUPFAM" id="SSF160443">
    <property type="entry name" value="SMR domain-like"/>
    <property type="match status" value="1"/>
</dbReference>
<gene>
    <name evidence="2" type="ORF">BV394_08900</name>
</gene>
<dbReference type="SMART" id="SM00463">
    <property type="entry name" value="SMR"/>
    <property type="match status" value="1"/>
</dbReference>
<keyword evidence="3" id="KW-1185">Reference proteome</keyword>
<dbReference type="EMBL" id="CP019124">
    <property type="protein sequence ID" value="APX89818.1"/>
    <property type="molecule type" value="Genomic_DNA"/>
</dbReference>
<organism evidence="2 3">
    <name type="scientific">Brevirhabdus pacifica</name>
    <dbReference type="NCBI Taxonomy" id="1267768"/>
    <lineage>
        <taxon>Bacteria</taxon>
        <taxon>Pseudomonadati</taxon>
        <taxon>Pseudomonadota</taxon>
        <taxon>Alphaproteobacteria</taxon>
        <taxon>Rhodobacterales</taxon>
        <taxon>Paracoccaceae</taxon>
        <taxon>Brevirhabdus</taxon>
    </lineage>
</organism>
<evidence type="ECO:0000313" key="3">
    <source>
        <dbReference type="Proteomes" id="UP000187266"/>
    </source>
</evidence>
<dbReference type="Gene3D" id="3.30.1370.110">
    <property type="match status" value="1"/>
</dbReference>
<protein>
    <submittedName>
        <fullName evidence="2">Uncharacterized protein</fullName>
    </submittedName>
</protein>
<evidence type="ECO:0000313" key="2">
    <source>
        <dbReference type="EMBL" id="APX89818.1"/>
    </source>
</evidence>
<reference evidence="2 3" key="1">
    <citation type="submission" date="2017-01" db="EMBL/GenBank/DDBJ databases">
        <title>Genomic analysis of Xuhuaishuia manganoxidans DY6-4.</title>
        <authorList>
            <person name="Wang X."/>
        </authorList>
    </citation>
    <scope>NUCLEOTIDE SEQUENCE [LARGE SCALE GENOMIC DNA]</scope>
    <source>
        <strain evidence="2 3">DY6-4</strain>
    </source>
</reference>
<dbReference type="InterPro" id="IPR002625">
    <property type="entry name" value="Smr_dom"/>
</dbReference>
<accession>A0A2M9DBC4</accession>
<dbReference type="STRING" id="1267768.BV394_08900"/>
<sequence length="209" mass="22403">MAGRRKRGLRPEEEELWRKVARGATPLVRPRTKLGMSLDDDSAKPAASDAGKPRAGSGTDPIQPFEVGQKSRGQAGSRALMSGEGAGKPSGAALRMDRKSFGKMKRGKLRPEGRIDLHGMTLDQAQPALTGFILEAHARGKRLVLVITGKGRTSRDSGGPVPERGGVLRRQVPLWLGQGALKSAILQVTPAHISHGGEGAYYVYLARRK</sequence>
<dbReference type="PROSITE" id="PS50828">
    <property type="entry name" value="SMR"/>
    <property type="match status" value="1"/>
</dbReference>
<dbReference type="InterPro" id="IPR036063">
    <property type="entry name" value="Smr_dom_sf"/>
</dbReference>
<dbReference type="Pfam" id="PF01713">
    <property type="entry name" value="Smr"/>
    <property type="match status" value="1"/>
</dbReference>
<feature type="region of interest" description="Disordered" evidence="1">
    <location>
        <begin position="1"/>
        <end position="107"/>
    </location>
</feature>